<feature type="domain" description="Solute-binding protein family 5" evidence="6">
    <location>
        <begin position="91"/>
        <end position="445"/>
    </location>
</feature>
<dbReference type="NCBIfam" id="NF045468">
    <property type="entry name" value="Opp5A_nikA"/>
    <property type="match status" value="1"/>
</dbReference>
<dbReference type="InterPro" id="IPR050035">
    <property type="entry name" value="NikA"/>
</dbReference>
<dbReference type="PROSITE" id="PS01040">
    <property type="entry name" value="SBP_BACTERIAL_5"/>
    <property type="match status" value="1"/>
</dbReference>
<evidence type="ECO:0000256" key="2">
    <source>
        <dbReference type="ARBA" id="ARBA00005695"/>
    </source>
</evidence>
<evidence type="ECO:0000259" key="6">
    <source>
        <dbReference type="Pfam" id="PF00496"/>
    </source>
</evidence>
<dbReference type="InterPro" id="IPR030678">
    <property type="entry name" value="Peptide/Ni-bd"/>
</dbReference>
<evidence type="ECO:0000313" key="7">
    <source>
        <dbReference type="EMBL" id="MUG72187.1"/>
    </source>
</evidence>
<dbReference type="GO" id="GO:1904680">
    <property type="term" value="F:peptide transmembrane transporter activity"/>
    <property type="evidence" value="ECO:0007669"/>
    <property type="project" value="TreeGrafter"/>
</dbReference>
<comment type="subcellular location">
    <subcellularLocation>
        <location evidence="1">Cell membrane</location>
        <topology evidence="1">Lipid-anchor</topology>
    </subcellularLocation>
</comment>
<dbReference type="InterPro" id="IPR000914">
    <property type="entry name" value="SBP_5_dom"/>
</dbReference>
<dbReference type="Gene3D" id="3.10.105.10">
    <property type="entry name" value="Dipeptide-binding Protein, Domain 3"/>
    <property type="match status" value="1"/>
</dbReference>
<dbReference type="GO" id="GO:0015833">
    <property type="term" value="P:peptide transport"/>
    <property type="evidence" value="ECO:0007669"/>
    <property type="project" value="TreeGrafter"/>
</dbReference>
<dbReference type="CDD" id="cd08490">
    <property type="entry name" value="PBP2_NikA_DppA_OppA_like_3"/>
    <property type="match status" value="1"/>
</dbReference>
<proteinExistence type="inferred from homology"/>
<evidence type="ECO:0000256" key="3">
    <source>
        <dbReference type="ARBA" id="ARBA00022448"/>
    </source>
</evidence>
<protein>
    <submittedName>
        <fullName evidence="7">ABC transporter substrate-binding protein</fullName>
    </submittedName>
</protein>
<dbReference type="EMBL" id="WNZX01000013">
    <property type="protein sequence ID" value="MUG72187.1"/>
    <property type="molecule type" value="Genomic_DNA"/>
</dbReference>
<dbReference type="PANTHER" id="PTHR30290:SF9">
    <property type="entry name" value="OLIGOPEPTIDE-BINDING PROTEIN APPA"/>
    <property type="match status" value="1"/>
</dbReference>
<dbReference type="PANTHER" id="PTHR30290">
    <property type="entry name" value="PERIPLASMIC BINDING COMPONENT OF ABC TRANSPORTER"/>
    <property type="match status" value="1"/>
</dbReference>
<comment type="similarity">
    <text evidence="2">Belongs to the bacterial solute-binding protein 5 family.</text>
</comment>
<feature type="signal peptide" evidence="5">
    <location>
        <begin position="1"/>
        <end position="23"/>
    </location>
</feature>
<accession>A0A7X3CT92</accession>
<dbReference type="PROSITE" id="PS51257">
    <property type="entry name" value="PROKAR_LIPOPROTEIN"/>
    <property type="match status" value="1"/>
</dbReference>
<dbReference type="Proteomes" id="UP000450917">
    <property type="component" value="Unassembled WGS sequence"/>
</dbReference>
<evidence type="ECO:0000256" key="4">
    <source>
        <dbReference type="ARBA" id="ARBA00022729"/>
    </source>
</evidence>
<dbReference type="SUPFAM" id="SSF53850">
    <property type="entry name" value="Periplasmic binding protein-like II"/>
    <property type="match status" value="1"/>
</dbReference>
<feature type="chain" id="PRO_5030761150" evidence="5">
    <location>
        <begin position="24"/>
        <end position="531"/>
    </location>
</feature>
<keyword evidence="4 5" id="KW-0732">Signal</keyword>
<dbReference type="GO" id="GO:0043190">
    <property type="term" value="C:ATP-binding cassette (ABC) transporter complex"/>
    <property type="evidence" value="ECO:0007669"/>
    <property type="project" value="InterPro"/>
</dbReference>
<dbReference type="InterPro" id="IPR023765">
    <property type="entry name" value="SBP_5_CS"/>
</dbReference>
<dbReference type="InterPro" id="IPR039424">
    <property type="entry name" value="SBP_5"/>
</dbReference>
<keyword evidence="3" id="KW-0813">Transport</keyword>
<keyword evidence="8" id="KW-1185">Reference proteome</keyword>
<dbReference type="Gene3D" id="3.40.190.10">
    <property type="entry name" value="Periplasmic binding protein-like II"/>
    <property type="match status" value="1"/>
</dbReference>
<organism evidence="7 8">
    <name type="scientific">Paenibacillus validus</name>
    <dbReference type="NCBI Taxonomy" id="44253"/>
    <lineage>
        <taxon>Bacteria</taxon>
        <taxon>Bacillati</taxon>
        <taxon>Bacillota</taxon>
        <taxon>Bacilli</taxon>
        <taxon>Bacillales</taxon>
        <taxon>Paenibacillaceae</taxon>
        <taxon>Paenibacillus</taxon>
    </lineage>
</organism>
<gene>
    <name evidence="7" type="ORF">GNP93_16070</name>
</gene>
<comment type="caution">
    <text evidence="7">The sequence shown here is derived from an EMBL/GenBank/DDBJ whole genome shotgun (WGS) entry which is preliminary data.</text>
</comment>
<dbReference type="GO" id="GO:0042597">
    <property type="term" value="C:periplasmic space"/>
    <property type="evidence" value="ECO:0007669"/>
    <property type="project" value="UniProtKB-ARBA"/>
</dbReference>
<evidence type="ECO:0000313" key="8">
    <source>
        <dbReference type="Proteomes" id="UP000450917"/>
    </source>
</evidence>
<evidence type="ECO:0000256" key="5">
    <source>
        <dbReference type="SAM" id="SignalP"/>
    </source>
</evidence>
<dbReference type="Pfam" id="PF00496">
    <property type="entry name" value="SBP_bac_5"/>
    <property type="match status" value="1"/>
</dbReference>
<name>A0A7X3CT92_9BACL</name>
<dbReference type="PIRSF" id="PIRSF002741">
    <property type="entry name" value="MppA"/>
    <property type="match status" value="1"/>
</dbReference>
<dbReference type="AlphaFoldDB" id="A0A7X3CT92"/>
<sequence length="531" mass="57612">MFNSKRTLVLLYACLLVVVIALAGCSQKEQLPGNAQPASDSGGKAGNASDKVKQATLIYHFKSSSLDPANDYIVLKAGVVETLVRLDEKLEVQPWLATKWETKDNKTWKFTIRDGVSFQDGLKLDATAVKASLERSIAASKSLKGALKIASMAAAGQELTLVTSEPHPALLSELINPYSAIISVEAEKKMGTQAFNAAPVGTGPFKVKKFTPNVEILLERYDGYWDGAAKLNEVAFKFNEDGNVRALALQSKEADIATQIPAESVASVQKDSALTVETIAGLRVHFLLFNPSREAVKDVKVRKALDMLLNRESIAKNIMLGNATPANGPFNTRLPFGSQDPVQKLDIEGAKKLLEEAGYTAGANGKLAKDGKPLTLEIVTYKARPELPLIAQLLQSDAAKAGVTINIQTVENIDTFLRENKNWDMVTYSNLSAPRGDGGYFLNSALMPGGSLNAGNISIEKLTAVITRLNATSDVQQRNEITQEALAIIKEEVPHAYAVYPNVIVGLNKRITDWKPGAEEYYIVTHKMDVK</sequence>
<reference evidence="7 8" key="1">
    <citation type="submission" date="2019-11" db="EMBL/GenBank/DDBJ databases">
        <title>Draft genome sequences of five Paenibacillus species of dairy origin.</title>
        <authorList>
            <person name="Olajide A.M."/>
            <person name="Chen S."/>
            <person name="Lapointe G."/>
        </authorList>
    </citation>
    <scope>NUCLEOTIDE SEQUENCE [LARGE SCALE GENOMIC DNA]</scope>
    <source>
        <strain evidence="7 8">2CS3</strain>
    </source>
</reference>
<evidence type="ECO:0000256" key="1">
    <source>
        <dbReference type="ARBA" id="ARBA00004193"/>
    </source>
</evidence>